<dbReference type="GO" id="GO:0032541">
    <property type="term" value="C:cortical endoplasmic reticulum"/>
    <property type="evidence" value="ECO:0007669"/>
    <property type="project" value="TreeGrafter"/>
</dbReference>
<protein>
    <recommendedName>
        <fullName evidence="8">VASt domain-containing protein</fullName>
    </recommendedName>
</protein>
<evidence type="ECO:0000256" key="3">
    <source>
        <dbReference type="ARBA" id="ARBA00022692"/>
    </source>
</evidence>
<feature type="compositionally biased region" description="Polar residues" evidence="6">
    <location>
        <begin position="352"/>
        <end position="381"/>
    </location>
</feature>
<dbReference type="GO" id="GO:0140268">
    <property type="term" value="C:endoplasmic reticulum-plasma membrane contact site"/>
    <property type="evidence" value="ECO:0007669"/>
    <property type="project" value="TreeGrafter"/>
</dbReference>
<evidence type="ECO:0000256" key="1">
    <source>
        <dbReference type="ARBA" id="ARBA00004167"/>
    </source>
</evidence>
<dbReference type="GO" id="GO:0005886">
    <property type="term" value="C:plasma membrane"/>
    <property type="evidence" value="ECO:0007669"/>
    <property type="project" value="TreeGrafter"/>
</dbReference>
<feature type="compositionally biased region" description="Low complexity" evidence="6">
    <location>
        <begin position="94"/>
        <end position="107"/>
    </location>
</feature>
<feature type="compositionally biased region" description="Polar residues" evidence="6">
    <location>
        <begin position="84"/>
        <end position="93"/>
    </location>
</feature>
<reference evidence="10" key="1">
    <citation type="journal article" date="2018" name="Nat. Microbiol.">
        <title>Leveraging single-cell genomics to expand the fungal tree of life.</title>
        <authorList>
            <person name="Ahrendt S.R."/>
            <person name="Quandt C.A."/>
            <person name="Ciobanu D."/>
            <person name="Clum A."/>
            <person name="Salamov A."/>
            <person name="Andreopoulos B."/>
            <person name="Cheng J.F."/>
            <person name="Woyke T."/>
            <person name="Pelin A."/>
            <person name="Henrissat B."/>
            <person name="Reynolds N.K."/>
            <person name="Benny G.L."/>
            <person name="Smith M.E."/>
            <person name="James T.Y."/>
            <person name="Grigoriev I.V."/>
        </authorList>
    </citation>
    <scope>NUCLEOTIDE SEQUENCE [LARGE SCALE GENOMIC DNA]</scope>
    <source>
        <strain evidence="10">RSA 1356</strain>
    </source>
</reference>
<dbReference type="InterPro" id="IPR051482">
    <property type="entry name" value="Cholesterol_transport"/>
</dbReference>
<feature type="compositionally biased region" description="Polar residues" evidence="6">
    <location>
        <begin position="149"/>
        <end position="158"/>
    </location>
</feature>
<feature type="region of interest" description="Disordered" evidence="6">
    <location>
        <begin position="1"/>
        <end position="39"/>
    </location>
</feature>
<evidence type="ECO:0000313" key="9">
    <source>
        <dbReference type="EMBL" id="RKP04766.1"/>
    </source>
</evidence>
<evidence type="ECO:0000256" key="5">
    <source>
        <dbReference type="ARBA" id="ARBA00023136"/>
    </source>
</evidence>
<dbReference type="PROSITE" id="PS51778">
    <property type="entry name" value="VAST"/>
    <property type="match status" value="1"/>
</dbReference>
<feature type="region of interest" description="Disordered" evidence="6">
    <location>
        <begin position="51"/>
        <end position="70"/>
    </location>
</feature>
<feature type="compositionally biased region" description="Basic and acidic residues" evidence="6">
    <location>
        <begin position="14"/>
        <end position="24"/>
    </location>
</feature>
<evidence type="ECO:0000256" key="7">
    <source>
        <dbReference type="SAM" id="Phobius"/>
    </source>
</evidence>
<comment type="subcellular location">
    <subcellularLocation>
        <location evidence="1">Membrane</location>
        <topology evidence="1">Single-pass membrane protein</topology>
    </subcellularLocation>
</comment>
<dbReference type="Pfam" id="PF02893">
    <property type="entry name" value="GRAM"/>
    <property type="match status" value="1"/>
</dbReference>
<dbReference type="PANTHER" id="PTHR23319">
    <property type="entry name" value="GRAM DOMAIN CONTAINING 1B, ISOFORM E"/>
    <property type="match status" value="1"/>
</dbReference>
<dbReference type="AlphaFoldDB" id="A0A4P9XGK3"/>
<dbReference type="GO" id="GO:0005789">
    <property type="term" value="C:endoplasmic reticulum membrane"/>
    <property type="evidence" value="ECO:0007669"/>
    <property type="project" value="TreeGrafter"/>
</dbReference>
<dbReference type="InterPro" id="IPR004182">
    <property type="entry name" value="GRAM"/>
</dbReference>
<dbReference type="PANTHER" id="PTHR23319:SF4">
    <property type="entry name" value="GRAM DOMAIN CONTAINING 1B, ISOFORM E"/>
    <property type="match status" value="1"/>
</dbReference>
<dbReference type="GO" id="GO:0032934">
    <property type="term" value="F:sterol binding"/>
    <property type="evidence" value="ECO:0007669"/>
    <property type="project" value="TreeGrafter"/>
</dbReference>
<keyword evidence="5 7" id="KW-0472">Membrane</keyword>
<dbReference type="Pfam" id="PF16016">
    <property type="entry name" value="VASt"/>
    <property type="match status" value="1"/>
</dbReference>
<proteinExistence type="inferred from homology"/>
<keyword evidence="10" id="KW-1185">Reference proteome</keyword>
<feature type="compositionally biased region" description="Low complexity" evidence="6">
    <location>
        <begin position="117"/>
        <end position="130"/>
    </location>
</feature>
<feature type="domain" description="VASt" evidence="8">
    <location>
        <begin position="502"/>
        <end position="668"/>
    </location>
</feature>
<feature type="compositionally biased region" description="Acidic residues" evidence="6">
    <location>
        <begin position="825"/>
        <end position="835"/>
    </location>
</feature>
<feature type="transmembrane region" description="Helical" evidence="7">
    <location>
        <begin position="744"/>
        <end position="767"/>
    </location>
</feature>
<evidence type="ECO:0000256" key="2">
    <source>
        <dbReference type="ARBA" id="ARBA00006582"/>
    </source>
</evidence>
<dbReference type="STRING" id="78915.A0A4P9XGK3"/>
<dbReference type="GO" id="GO:0005739">
    <property type="term" value="C:mitochondrion"/>
    <property type="evidence" value="ECO:0007669"/>
    <property type="project" value="TreeGrafter"/>
</dbReference>
<dbReference type="EMBL" id="KZ993470">
    <property type="protein sequence ID" value="RKP04766.1"/>
    <property type="molecule type" value="Genomic_DNA"/>
</dbReference>
<evidence type="ECO:0000313" key="10">
    <source>
        <dbReference type="Proteomes" id="UP000271241"/>
    </source>
</evidence>
<feature type="region of interest" description="Disordered" evidence="6">
    <location>
        <begin position="332"/>
        <end position="381"/>
    </location>
</feature>
<keyword evidence="4 7" id="KW-1133">Transmembrane helix</keyword>
<dbReference type="GO" id="GO:0032366">
    <property type="term" value="P:intracellular sterol transport"/>
    <property type="evidence" value="ECO:0007669"/>
    <property type="project" value="TreeGrafter"/>
</dbReference>
<evidence type="ECO:0000256" key="4">
    <source>
        <dbReference type="ARBA" id="ARBA00022989"/>
    </source>
</evidence>
<dbReference type="InterPro" id="IPR011993">
    <property type="entry name" value="PH-like_dom_sf"/>
</dbReference>
<evidence type="ECO:0000256" key="6">
    <source>
        <dbReference type="SAM" id="MobiDB-lite"/>
    </source>
</evidence>
<dbReference type="Proteomes" id="UP000271241">
    <property type="component" value="Unassembled WGS sequence"/>
</dbReference>
<feature type="compositionally biased region" description="Basic and acidic residues" evidence="6">
    <location>
        <begin position="804"/>
        <end position="813"/>
    </location>
</feature>
<accession>A0A4P9XGK3</accession>
<feature type="region of interest" description="Disordered" evidence="6">
    <location>
        <begin position="84"/>
        <end position="186"/>
    </location>
</feature>
<dbReference type="InterPro" id="IPR031968">
    <property type="entry name" value="VASt"/>
</dbReference>
<feature type="region of interest" description="Disordered" evidence="6">
    <location>
        <begin position="794"/>
        <end position="839"/>
    </location>
</feature>
<name>A0A4P9XGK3_9FUNG</name>
<dbReference type="SMART" id="SM00568">
    <property type="entry name" value="GRAM"/>
    <property type="match status" value="1"/>
</dbReference>
<gene>
    <name evidence="9" type="ORF">THASP1DRAFT_33430</name>
</gene>
<comment type="similarity">
    <text evidence="2">Belongs to the YSP2 family.</text>
</comment>
<evidence type="ECO:0000259" key="8">
    <source>
        <dbReference type="PROSITE" id="PS51778"/>
    </source>
</evidence>
<organism evidence="9 10">
    <name type="scientific">Thamnocephalis sphaerospora</name>
    <dbReference type="NCBI Taxonomy" id="78915"/>
    <lineage>
        <taxon>Eukaryota</taxon>
        <taxon>Fungi</taxon>
        <taxon>Fungi incertae sedis</taxon>
        <taxon>Zoopagomycota</taxon>
        <taxon>Zoopagomycotina</taxon>
        <taxon>Zoopagomycetes</taxon>
        <taxon>Zoopagales</taxon>
        <taxon>Sigmoideomycetaceae</taxon>
        <taxon>Thamnocephalis</taxon>
    </lineage>
</organism>
<dbReference type="OrthoDB" id="2162691at2759"/>
<sequence>MTCESAVTPPVLTERVHLGTKRSESAVSPHHASHRHSFSSADQLMLPGAHGQAASPLFTGSSVPTSPTVSARLKRIWRRSLGLSSGRNAINGNTPASAPTSPTTPTAKLYQPLMGTSASSIDSPSPAASSLKDPVATMAPSSRAADLDSTLTTVQSAAAENRDCSSGRDTSAMPAESRPATLSREQQRMAKRFPDLAKDVHLLIESYSCKLQRDGIWHGRLYICWGMACFSGQLFSKSTREIIPFSEITAIDKETYLGLIPTAIRITLNDGQQRLFTGMIKRDAAWQVLLAAWQAYQRPSAQKIHRYSITSLQSVSSGESDKVLAMTSAATATTHETTEPGQSAAMEESLVDTPQSNGKHGAQTSANEQTSAVSLGRAQTDTTLVRTTPGVRDSRRTQSTNTRRRPLAGLFHRRTATDLASAADRRMAILTDATTAAPASAAGETDAADMSSAKGIAHAQLTDKRSCVNVFSMPSVSTPSESVCSDTETCTDEFGCACLGHAKHALLDVCLPLEPTEVLRAIFGEDENAVRECDRNQRWKRDESRQWTQRDVAYAALFEPPHPGKKQPITLEHQRVRLCDEEHTAYSVDVWTRFTGIPRADHFVVYTRWCITDAPAASGAAPTARLLVTCSVEFTKKLILRGNALERTAVESMRARVDELHTHLLAWIQQRSLRTKTAIKGQKTVRIREPASSIAPSETDVDCDADGTATRQAQVLGDESLRKISPLPVTKTGGKSGVLPMRPATLIACIFVGILVFTTAWNALVVVRMRERDALLMAPLSSIQYHSDFYERQPVLDTPAPSPEPRRPLHELSDLEGNLSTADSLGEDDDREQDSDERMHADDAFRTLLRLRTQVTRLKNDAYRMQDTRAWTHNTVWTALAKQLIAIPPANLAGRLDSFDASDDADATALEFAQSSAPHCQCPSLELVQAVDA</sequence>
<keyword evidence="3 7" id="KW-0812">Transmembrane</keyword>
<dbReference type="Gene3D" id="2.30.29.30">
    <property type="entry name" value="Pleckstrin-homology domain (PH domain)/Phosphotyrosine-binding domain (PTB)"/>
    <property type="match status" value="1"/>
</dbReference>
<dbReference type="GO" id="GO:0120015">
    <property type="term" value="F:sterol transfer activity"/>
    <property type="evidence" value="ECO:0007669"/>
    <property type="project" value="TreeGrafter"/>
</dbReference>
<feature type="compositionally biased region" description="Low complexity" evidence="6">
    <location>
        <begin position="61"/>
        <end position="70"/>
    </location>
</feature>